<dbReference type="Gene3D" id="3.90.550.10">
    <property type="entry name" value="Spore Coat Polysaccharide Biosynthesis Protein SpsA, Chain A"/>
    <property type="match status" value="1"/>
</dbReference>
<dbReference type="AlphaFoldDB" id="A0A4T3EWN1"/>
<feature type="domain" description="Glycosyltransferase 2-like" evidence="1">
    <location>
        <begin position="14"/>
        <end position="137"/>
    </location>
</feature>
<protein>
    <submittedName>
        <fullName evidence="2">Glycosyltransferase family 2 protein</fullName>
    </submittedName>
</protein>
<dbReference type="PANTHER" id="PTHR43685">
    <property type="entry name" value="GLYCOSYLTRANSFERASE"/>
    <property type="match status" value="1"/>
</dbReference>
<dbReference type="RefSeq" id="WP_136694549.1">
    <property type="nucleotide sequence ID" value="NZ_SSHH01000004.1"/>
</dbReference>
<keyword evidence="2" id="KW-0808">Transferase</keyword>
<accession>A0A4T3EWN1</accession>
<sequence>MKSHSANAPAPEVSVVIPAYRAARFISNAIDSVLAQEGVSYEVIVVDDECPERTADKVTSTYEGDTRVRAIRLDRNQGPAGARNAGFREAKGEWIAVLDADDTFDLGRLARLVRAGREFHADLVADNVRVYDAVAEKLSGRKITSINQPEWIDLPALLRQSRPDTGQLDYGLLKPCFRSQFVASLPELYPTAVRHGEDFQFYVRCLVAGGRFLLLPEPGYRWTSRNSGFSQTKTDYLGMARDSRALKNAAGISGNADYEKLLEERAEALSDFFYASAQRGFKASLQQRRYLRAIRSLIKHPFLRKNLIANLFNKG</sequence>
<gene>
    <name evidence="2" type="ORF">E5222_14670</name>
</gene>
<dbReference type="PANTHER" id="PTHR43685:SF2">
    <property type="entry name" value="GLYCOSYLTRANSFERASE 2-LIKE DOMAIN-CONTAINING PROTEIN"/>
    <property type="match status" value="1"/>
</dbReference>
<dbReference type="InterPro" id="IPR050834">
    <property type="entry name" value="Glycosyltransf_2"/>
</dbReference>
<evidence type="ECO:0000313" key="2">
    <source>
        <dbReference type="EMBL" id="TIX48975.1"/>
    </source>
</evidence>
<keyword evidence="3" id="KW-1185">Reference proteome</keyword>
<dbReference type="OrthoDB" id="9813349at2"/>
<name>A0A4T3EWN1_9SPHN</name>
<evidence type="ECO:0000259" key="1">
    <source>
        <dbReference type="Pfam" id="PF00535"/>
    </source>
</evidence>
<evidence type="ECO:0000313" key="3">
    <source>
        <dbReference type="Proteomes" id="UP000309389"/>
    </source>
</evidence>
<dbReference type="InterPro" id="IPR001173">
    <property type="entry name" value="Glyco_trans_2-like"/>
</dbReference>
<dbReference type="Proteomes" id="UP000309389">
    <property type="component" value="Unassembled WGS sequence"/>
</dbReference>
<dbReference type="EMBL" id="SSHH01000004">
    <property type="protein sequence ID" value="TIX48975.1"/>
    <property type="molecule type" value="Genomic_DNA"/>
</dbReference>
<reference evidence="2 3" key="1">
    <citation type="submission" date="2019-04" db="EMBL/GenBank/DDBJ databases">
        <title>Altererythrobacter aquimixticola sp. nov., isolated from sediment of junction between the ocean and a freshwater spring.</title>
        <authorList>
            <person name="Yoon J.-H."/>
        </authorList>
    </citation>
    <scope>NUCLEOTIDE SEQUENCE [LARGE SCALE GENOMIC DNA]</scope>
    <source>
        <strain evidence="2 3">SSKS-13</strain>
    </source>
</reference>
<dbReference type="CDD" id="cd00761">
    <property type="entry name" value="Glyco_tranf_GTA_type"/>
    <property type="match status" value="1"/>
</dbReference>
<proteinExistence type="predicted"/>
<dbReference type="SUPFAM" id="SSF53448">
    <property type="entry name" value="Nucleotide-diphospho-sugar transferases"/>
    <property type="match status" value="1"/>
</dbReference>
<comment type="caution">
    <text evidence="2">The sequence shown here is derived from an EMBL/GenBank/DDBJ whole genome shotgun (WGS) entry which is preliminary data.</text>
</comment>
<dbReference type="Pfam" id="PF00535">
    <property type="entry name" value="Glycos_transf_2"/>
    <property type="match status" value="1"/>
</dbReference>
<dbReference type="InterPro" id="IPR029044">
    <property type="entry name" value="Nucleotide-diphossugar_trans"/>
</dbReference>
<dbReference type="GO" id="GO:0016740">
    <property type="term" value="F:transferase activity"/>
    <property type="evidence" value="ECO:0007669"/>
    <property type="project" value="UniProtKB-KW"/>
</dbReference>
<organism evidence="2 3">
    <name type="scientific">Alteraurantiacibacter aquimixticola</name>
    <dbReference type="NCBI Taxonomy" id="2489173"/>
    <lineage>
        <taxon>Bacteria</taxon>
        <taxon>Pseudomonadati</taxon>
        <taxon>Pseudomonadota</taxon>
        <taxon>Alphaproteobacteria</taxon>
        <taxon>Sphingomonadales</taxon>
        <taxon>Erythrobacteraceae</taxon>
        <taxon>Alteraurantiacibacter</taxon>
    </lineage>
</organism>